<dbReference type="AlphaFoldDB" id="A0A2G9U5K9"/>
<dbReference type="Pfam" id="PF03314">
    <property type="entry name" value="DUF273"/>
    <property type="match status" value="1"/>
</dbReference>
<dbReference type="InterPro" id="IPR004988">
    <property type="entry name" value="DUF273"/>
</dbReference>
<protein>
    <submittedName>
        <fullName evidence="1">Uncharacterized protein</fullName>
    </submittedName>
</protein>
<dbReference type="OrthoDB" id="5792849at2759"/>
<proteinExistence type="predicted"/>
<sequence length="297" mass="34753">WSEHDFMLHGWKNDINDNQHPFMDKIAPEKCDNSLKSWQWKGQFLLNTDELKSREETSKSRRNSFYPRRKFMGECQRDYGRVMILVLYTTKTLPTGTNGRTMSCYASLSDYKLVRVDVDINENVNAVCAKHKRTKYKKYCAAAEFLQDTDWMLVVDDNTAIANPNHCIEEWIDNRVNIIFPEQFQNWEISDENYLVRRSEWSINFLRELADKEFNPPRGQSRYDKGVLLTHLAQVLVDGGDIEVYQCTAHWATKIGHDASSACGRLVLGYQRLWPGKVRIYKKAHSWIRNSALTNNL</sequence>
<dbReference type="Gene3D" id="3.90.550.10">
    <property type="entry name" value="Spore Coat Polysaccharide Biosynthesis Protein SpsA, Chain A"/>
    <property type="match status" value="1"/>
</dbReference>
<accession>A0A2G9U5K9</accession>
<organism evidence="1 2">
    <name type="scientific">Teladorsagia circumcincta</name>
    <name type="common">Brown stomach worm</name>
    <name type="synonym">Ostertagia circumcincta</name>
    <dbReference type="NCBI Taxonomy" id="45464"/>
    <lineage>
        <taxon>Eukaryota</taxon>
        <taxon>Metazoa</taxon>
        <taxon>Ecdysozoa</taxon>
        <taxon>Nematoda</taxon>
        <taxon>Chromadorea</taxon>
        <taxon>Rhabditida</taxon>
        <taxon>Rhabditina</taxon>
        <taxon>Rhabditomorpha</taxon>
        <taxon>Strongyloidea</taxon>
        <taxon>Trichostrongylidae</taxon>
        <taxon>Teladorsagia</taxon>
    </lineage>
</organism>
<dbReference type="PANTHER" id="PTHR31562:SF8">
    <property type="entry name" value="ALPHA-1,6-MANNOSYLTRANSFERASE"/>
    <property type="match status" value="1"/>
</dbReference>
<evidence type="ECO:0000313" key="1">
    <source>
        <dbReference type="EMBL" id="PIO65503.1"/>
    </source>
</evidence>
<feature type="non-terminal residue" evidence="1">
    <location>
        <position position="1"/>
    </location>
</feature>
<keyword evidence="2" id="KW-1185">Reference proteome</keyword>
<name>A0A2G9U5K9_TELCI</name>
<reference evidence="1 2" key="1">
    <citation type="submission" date="2015-09" db="EMBL/GenBank/DDBJ databases">
        <title>Draft genome of the parasitic nematode Teladorsagia circumcincta isolate WARC Sus (inbred).</title>
        <authorList>
            <person name="Mitreva M."/>
        </authorList>
    </citation>
    <scope>NUCLEOTIDE SEQUENCE [LARGE SCALE GENOMIC DNA]</scope>
    <source>
        <strain evidence="1 2">S</strain>
    </source>
</reference>
<dbReference type="Proteomes" id="UP000230423">
    <property type="component" value="Unassembled WGS sequence"/>
</dbReference>
<gene>
    <name evidence="1" type="ORF">TELCIR_12822</name>
</gene>
<dbReference type="PANTHER" id="PTHR31562">
    <property type="entry name" value="PROTEIN CBG18972"/>
    <property type="match status" value="1"/>
</dbReference>
<evidence type="ECO:0000313" key="2">
    <source>
        <dbReference type="Proteomes" id="UP000230423"/>
    </source>
</evidence>
<dbReference type="EMBL" id="KZ348957">
    <property type="protein sequence ID" value="PIO65503.1"/>
    <property type="molecule type" value="Genomic_DNA"/>
</dbReference>
<dbReference type="InterPro" id="IPR029044">
    <property type="entry name" value="Nucleotide-diphossugar_trans"/>
</dbReference>